<organism evidence="2 3">
    <name type="scientific">Archangium violaceum Cb vi76</name>
    <dbReference type="NCBI Taxonomy" id="1406225"/>
    <lineage>
        <taxon>Bacteria</taxon>
        <taxon>Pseudomonadati</taxon>
        <taxon>Myxococcota</taxon>
        <taxon>Myxococcia</taxon>
        <taxon>Myxococcales</taxon>
        <taxon>Cystobacterineae</taxon>
        <taxon>Archangiaceae</taxon>
        <taxon>Archangium</taxon>
    </lineage>
</organism>
<evidence type="ECO:0000313" key="3">
    <source>
        <dbReference type="Proteomes" id="UP000028547"/>
    </source>
</evidence>
<comment type="caution">
    <text evidence="2">The sequence shown here is derived from an EMBL/GenBank/DDBJ whole genome shotgun (WGS) entry which is preliminary data.</text>
</comment>
<protein>
    <recommendedName>
        <fullName evidence="4">Lipoprotein</fullName>
    </recommendedName>
</protein>
<evidence type="ECO:0000313" key="2">
    <source>
        <dbReference type="EMBL" id="KFA88494.1"/>
    </source>
</evidence>
<evidence type="ECO:0008006" key="4">
    <source>
        <dbReference type="Google" id="ProtNLM"/>
    </source>
</evidence>
<gene>
    <name evidence="2" type="ORF">Q664_41530</name>
</gene>
<feature type="non-terminal residue" evidence="2">
    <location>
        <position position="175"/>
    </location>
</feature>
<sequence length="175" mass="18240">MVRWFRYPAALMSVAAVVFFASACTADDQAGSAQFVATISQELSAADITSMRVTVTGTGMDPMVVGLSYARGQWQALMGGIPAGANRTFLAEAFDGGGVLRYRGQAASISVATGETAAVYVLLQQVDAPVPFSNTAPVIDWLTASRNEVEPGASVALAAAAHDANPGNSLTYSWW</sequence>
<dbReference type="EMBL" id="JPMI01000291">
    <property type="protein sequence ID" value="KFA88494.1"/>
    <property type="molecule type" value="Genomic_DNA"/>
</dbReference>
<dbReference type="AlphaFoldDB" id="A0A084SJ59"/>
<evidence type="ECO:0000256" key="1">
    <source>
        <dbReference type="SAM" id="SignalP"/>
    </source>
</evidence>
<dbReference type="PROSITE" id="PS51257">
    <property type="entry name" value="PROKAR_LIPOPROTEIN"/>
    <property type="match status" value="1"/>
</dbReference>
<reference evidence="2 3" key="1">
    <citation type="submission" date="2014-07" db="EMBL/GenBank/DDBJ databases">
        <title>Draft Genome Sequence of Gephyronic Acid Producer, Cystobacter violaceus Strain Cb vi76.</title>
        <authorList>
            <person name="Stevens D.C."/>
            <person name="Young J."/>
            <person name="Carmichael R."/>
            <person name="Tan J."/>
            <person name="Taylor R.E."/>
        </authorList>
    </citation>
    <scope>NUCLEOTIDE SEQUENCE [LARGE SCALE GENOMIC DNA]</scope>
    <source>
        <strain evidence="2 3">Cb vi76</strain>
    </source>
</reference>
<feature type="chain" id="PRO_5001781301" description="Lipoprotein" evidence="1">
    <location>
        <begin position="27"/>
        <end position="175"/>
    </location>
</feature>
<keyword evidence="1" id="KW-0732">Signal</keyword>
<name>A0A084SJ59_9BACT</name>
<accession>A0A084SJ59</accession>
<feature type="signal peptide" evidence="1">
    <location>
        <begin position="1"/>
        <end position="26"/>
    </location>
</feature>
<dbReference type="Proteomes" id="UP000028547">
    <property type="component" value="Unassembled WGS sequence"/>
</dbReference>
<proteinExistence type="predicted"/>